<dbReference type="SMR" id="A0A015KUT3"/>
<name>A0A015KUT3_RHIIW</name>
<evidence type="ECO:0000313" key="2">
    <source>
        <dbReference type="Proteomes" id="UP000022910"/>
    </source>
</evidence>
<dbReference type="HOGENOM" id="CLU_028913_7_2_1"/>
<comment type="caution">
    <text evidence="1">The sequence shown here is derived from an EMBL/GenBank/DDBJ whole genome shotgun (WGS) entry which is preliminary data.</text>
</comment>
<reference evidence="1 2" key="1">
    <citation type="submission" date="2014-02" db="EMBL/GenBank/DDBJ databases">
        <title>Single nucleus genome sequencing reveals high similarity among nuclei of an endomycorrhizal fungus.</title>
        <authorList>
            <person name="Lin K."/>
            <person name="Geurts R."/>
            <person name="Zhang Z."/>
            <person name="Limpens E."/>
            <person name="Saunders D.G."/>
            <person name="Mu D."/>
            <person name="Pang E."/>
            <person name="Cao H."/>
            <person name="Cha H."/>
            <person name="Lin T."/>
            <person name="Zhou Q."/>
            <person name="Shang Y."/>
            <person name="Li Y."/>
            <person name="Ivanov S."/>
            <person name="Sharma T."/>
            <person name="Velzen R.V."/>
            <person name="Ruijter N.D."/>
            <person name="Aanen D.K."/>
            <person name="Win J."/>
            <person name="Kamoun S."/>
            <person name="Bisseling T."/>
            <person name="Huang S."/>
        </authorList>
    </citation>
    <scope>NUCLEOTIDE SEQUENCE [LARGE SCALE GENOMIC DNA]</scope>
    <source>
        <strain evidence="2">DAOM197198w</strain>
    </source>
</reference>
<dbReference type="SUPFAM" id="SSF52047">
    <property type="entry name" value="RNI-like"/>
    <property type="match status" value="1"/>
</dbReference>
<dbReference type="AlphaFoldDB" id="A0A015KUT3"/>
<evidence type="ECO:0008006" key="3">
    <source>
        <dbReference type="Google" id="ProtNLM"/>
    </source>
</evidence>
<dbReference type="Proteomes" id="UP000022910">
    <property type="component" value="Unassembled WGS sequence"/>
</dbReference>
<proteinExistence type="predicted"/>
<evidence type="ECO:0000313" key="1">
    <source>
        <dbReference type="EMBL" id="EXX71374.1"/>
    </source>
</evidence>
<sequence length="559" mass="66331">MSRNQDITSTVNLTADCIYEIIQYVIHDIKTLYSCVVLNQDYCQVVVRILWRNPFKYIKQDETKKALIFRTYFSCLDDQEKEQITAFFHNSVIDFPKPFINYPSFLQEFEILNIQTSMRSFLYQYHFASTTENRINSVVHILNPFMEKLFFNIQSNFKYLNVDLNDEKNQIDMSSFDDRILGHVLSNINKFTFGFGFRFDIKMKEILKFIQKNATKLTEIISDHNNNINHVRLIFTKKEFKQQKLKKLNPEFNDLLDILSSFIISLDNLKSLEMPCFIRNDKNFVKKHSHSLTHLKLHEIRNFNIIISILDHCSNLETIELVSFYCNKNTDLSELNKPINSKFNNLKNFHITISYFPVLTLFKRIILMSNNDLKTLYYDKYIVHSNANNFTELIWPFCTNITHLFIRIFQNDIYTIISFLESLDHLVLLKLDWDNNYLRIDQIADLAHSFSSSLQILEILEIDSSMIIEMLGALFRNMQCQLKEIGICMDSFINDDILEIIIAYARCKNSLIVFRYLNTPPYCYYYPQLSKHILEEARSLFTIDDNPEPFKRSFIEPIF</sequence>
<dbReference type="EMBL" id="JEMT01016137">
    <property type="protein sequence ID" value="EXX71374.1"/>
    <property type="molecule type" value="Genomic_DNA"/>
</dbReference>
<dbReference type="OrthoDB" id="2337554at2759"/>
<accession>A0A015KUT3</accession>
<dbReference type="Gene3D" id="3.80.10.10">
    <property type="entry name" value="Ribonuclease Inhibitor"/>
    <property type="match status" value="1"/>
</dbReference>
<gene>
    <name evidence="1" type="ORF">RirG_079060</name>
</gene>
<organism evidence="1 2">
    <name type="scientific">Rhizophagus irregularis (strain DAOM 197198w)</name>
    <name type="common">Glomus intraradices</name>
    <dbReference type="NCBI Taxonomy" id="1432141"/>
    <lineage>
        <taxon>Eukaryota</taxon>
        <taxon>Fungi</taxon>
        <taxon>Fungi incertae sedis</taxon>
        <taxon>Mucoromycota</taxon>
        <taxon>Glomeromycotina</taxon>
        <taxon>Glomeromycetes</taxon>
        <taxon>Glomerales</taxon>
        <taxon>Glomeraceae</taxon>
        <taxon>Rhizophagus</taxon>
    </lineage>
</organism>
<keyword evidence="2" id="KW-1185">Reference proteome</keyword>
<dbReference type="InterPro" id="IPR032675">
    <property type="entry name" value="LRR_dom_sf"/>
</dbReference>
<protein>
    <recommendedName>
        <fullName evidence="3">F-box domain-containing protein</fullName>
    </recommendedName>
</protein>